<accession>A0A7H9EJ19</accession>
<reference evidence="1 2" key="1">
    <citation type="submission" date="2020-01" db="EMBL/GenBank/DDBJ databases">
        <title>Complete and circular genome sequences of six lactobacillus isolates from horses.</title>
        <authorList>
            <person name="Hassan H.M."/>
        </authorList>
    </citation>
    <scope>NUCLEOTIDE SEQUENCE [LARGE SCALE GENOMIC DNA]</scope>
    <source>
        <strain evidence="1 2">1A</strain>
    </source>
</reference>
<dbReference type="KEGG" id="lsw:GTO87_03000"/>
<dbReference type="EMBL" id="CP047418">
    <property type="protein sequence ID" value="QLL77656.1"/>
    <property type="molecule type" value="Genomic_DNA"/>
</dbReference>
<dbReference type="AlphaFoldDB" id="A0A7H9EJ19"/>
<dbReference type="RefSeq" id="WP_180849473.1">
    <property type="nucleotide sequence ID" value="NZ_CP047418.1"/>
</dbReference>
<dbReference type="InterPro" id="IPR006490">
    <property type="entry name" value="Maj_tail_phi13"/>
</dbReference>
<proteinExistence type="predicted"/>
<evidence type="ECO:0000313" key="2">
    <source>
        <dbReference type="Proteomes" id="UP000510886"/>
    </source>
</evidence>
<evidence type="ECO:0000313" key="1">
    <source>
        <dbReference type="EMBL" id="QLL77656.1"/>
    </source>
</evidence>
<dbReference type="NCBIfam" id="TIGR01603">
    <property type="entry name" value="maj_tail_phi13"/>
    <property type="match status" value="1"/>
</dbReference>
<name>A0A7H9EJ19_9LACO</name>
<gene>
    <name evidence="1" type="ORF">GTO87_03000</name>
</gene>
<dbReference type="Pfam" id="PF04630">
    <property type="entry name" value="Phage_TTP_1"/>
    <property type="match status" value="1"/>
</dbReference>
<dbReference type="Proteomes" id="UP000510886">
    <property type="component" value="Chromosome"/>
</dbReference>
<dbReference type="InterPro" id="IPR006724">
    <property type="entry name" value="Phage_TTP"/>
</dbReference>
<organism evidence="1 2">
    <name type="scientific">Ligilactobacillus saerimneri</name>
    <dbReference type="NCBI Taxonomy" id="228229"/>
    <lineage>
        <taxon>Bacteria</taxon>
        <taxon>Bacillati</taxon>
        <taxon>Bacillota</taxon>
        <taxon>Bacilli</taxon>
        <taxon>Lactobacillales</taxon>
        <taxon>Lactobacillaceae</taxon>
        <taxon>Ligilactobacillus</taxon>
    </lineage>
</organism>
<protein>
    <submittedName>
        <fullName evidence="1">Phage tail protein</fullName>
    </submittedName>
</protein>
<sequence length="201" mass="21657">MGMKVGFERLRVQPLKMEGNKLTKEGEQIVIEGTAGKGGTVQAEISGISKDPKVVSASNIAYYISRKGVGSPKVEMELMDISLDDETTLLGRKKTTEGIQLTGNDTEAPYCAIMMESKNAAGDTALVGFFYGVFSKDGDTMKTLEVGEDFTPEAEKWTFTASSNPVMDAELGGQYMAQYAGNEDTAIKKMKEIVLLDTPAA</sequence>